<dbReference type="InterPro" id="IPR029050">
    <property type="entry name" value="Immunoprotect_excell_Ig-like"/>
</dbReference>
<organism evidence="3 4">
    <name type="scientific">Pyxidicoccus fallax</name>
    <dbReference type="NCBI Taxonomy" id="394095"/>
    <lineage>
        <taxon>Bacteria</taxon>
        <taxon>Pseudomonadati</taxon>
        <taxon>Myxococcota</taxon>
        <taxon>Myxococcia</taxon>
        <taxon>Myxococcales</taxon>
        <taxon>Cystobacterineae</taxon>
        <taxon>Myxococcaceae</taxon>
        <taxon>Pyxidicoccus</taxon>
    </lineage>
</organism>
<dbReference type="RefSeq" id="WP_169344034.1">
    <property type="nucleotide sequence ID" value="NZ_JABBJJ010000024.1"/>
</dbReference>
<gene>
    <name evidence="3" type="ORF">HG543_07680</name>
</gene>
<comment type="caution">
    <text evidence="3">The sequence shown here is derived from an EMBL/GenBank/DDBJ whole genome shotgun (WGS) entry which is preliminary data.</text>
</comment>
<proteinExistence type="predicted"/>
<dbReference type="PROSITE" id="PS51257">
    <property type="entry name" value="PROKAR_LIPOPROTEIN"/>
    <property type="match status" value="1"/>
</dbReference>
<dbReference type="Proteomes" id="UP000518300">
    <property type="component" value="Unassembled WGS sequence"/>
</dbReference>
<evidence type="ECO:0000313" key="4">
    <source>
        <dbReference type="Proteomes" id="UP000518300"/>
    </source>
</evidence>
<protein>
    <recommendedName>
        <fullName evidence="5">Lipoprotein</fullName>
    </recommendedName>
</protein>
<evidence type="ECO:0008006" key="5">
    <source>
        <dbReference type="Google" id="ProtNLM"/>
    </source>
</evidence>
<keyword evidence="1" id="KW-0732">Signal</keyword>
<keyword evidence="4" id="KW-1185">Reference proteome</keyword>
<dbReference type="EMBL" id="JABBJJ010000024">
    <property type="protein sequence ID" value="NMO14739.1"/>
    <property type="molecule type" value="Genomic_DNA"/>
</dbReference>
<dbReference type="AlphaFoldDB" id="A0A848L7I8"/>
<accession>A0A848L7I8</accession>
<feature type="region of interest" description="Disordered" evidence="2">
    <location>
        <begin position="51"/>
        <end position="76"/>
    </location>
</feature>
<dbReference type="Gene3D" id="2.60.40.1240">
    <property type="match status" value="1"/>
</dbReference>
<evidence type="ECO:0000313" key="3">
    <source>
        <dbReference type="EMBL" id="NMO14739.1"/>
    </source>
</evidence>
<evidence type="ECO:0000256" key="2">
    <source>
        <dbReference type="SAM" id="MobiDB-lite"/>
    </source>
</evidence>
<evidence type="ECO:0000256" key="1">
    <source>
        <dbReference type="ARBA" id="ARBA00022729"/>
    </source>
</evidence>
<sequence length="221" mass="23027">MSPRSFPSRAPVALLSAAALLLGGCTKEEATPGALGAGDDRTLQKLRAEVDRVNQGGRPSQGPEATRGDPNANLAGLAAGLDESGERQLELPASNATVHVDALAVKLTGLDAAHSVKGSGKVGLTTEDLFLRVRLVTQNVGAAPLTLDLDGAKVVGADGQQYTLARDAQVVAGTRPLRRTWAPEERTDVVLLFELPPAALRDDGLHLALQRSGGDVRIPLR</sequence>
<name>A0A848L7I8_9BACT</name>
<reference evidence="3 4" key="1">
    <citation type="submission" date="2020-04" db="EMBL/GenBank/DDBJ databases">
        <title>Draft genome of Pyxidicoccus fallax type strain.</title>
        <authorList>
            <person name="Whitworth D.E."/>
        </authorList>
    </citation>
    <scope>NUCLEOTIDE SEQUENCE [LARGE SCALE GENOMIC DNA]</scope>
    <source>
        <strain evidence="3 4">DSM 14698</strain>
    </source>
</reference>